<comment type="caution">
    <text evidence="2">The sequence shown here is derived from an EMBL/GenBank/DDBJ whole genome shotgun (WGS) entry which is preliminary data.</text>
</comment>
<gene>
    <name evidence="2" type="ORF">O3G_MSEX004730</name>
</gene>
<reference evidence="2" key="2">
    <citation type="submission" date="2020-12" db="EMBL/GenBank/DDBJ databases">
        <authorList>
            <person name="Kanost M."/>
        </authorList>
    </citation>
    <scope>NUCLEOTIDE SEQUENCE</scope>
</reference>
<protein>
    <submittedName>
        <fullName evidence="2">Uncharacterized protein</fullName>
    </submittedName>
</protein>
<feature type="compositionally biased region" description="Low complexity" evidence="1">
    <location>
        <begin position="69"/>
        <end position="84"/>
    </location>
</feature>
<name>A0A921YWQ8_MANSE</name>
<dbReference type="EMBL" id="JH668340">
    <property type="protein sequence ID" value="KAG6447029.1"/>
    <property type="molecule type" value="Genomic_DNA"/>
</dbReference>
<feature type="region of interest" description="Disordered" evidence="1">
    <location>
        <begin position="1"/>
        <end position="96"/>
    </location>
</feature>
<evidence type="ECO:0000313" key="3">
    <source>
        <dbReference type="Proteomes" id="UP000791440"/>
    </source>
</evidence>
<accession>A0A921YWQ8</accession>
<organism evidence="2 3">
    <name type="scientific">Manduca sexta</name>
    <name type="common">Tobacco hawkmoth</name>
    <name type="synonym">Tobacco hornworm</name>
    <dbReference type="NCBI Taxonomy" id="7130"/>
    <lineage>
        <taxon>Eukaryota</taxon>
        <taxon>Metazoa</taxon>
        <taxon>Ecdysozoa</taxon>
        <taxon>Arthropoda</taxon>
        <taxon>Hexapoda</taxon>
        <taxon>Insecta</taxon>
        <taxon>Pterygota</taxon>
        <taxon>Neoptera</taxon>
        <taxon>Endopterygota</taxon>
        <taxon>Lepidoptera</taxon>
        <taxon>Glossata</taxon>
        <taxon>Ditrysia</taxon>
        <taxon>Bombycoidea</taxon>
        <taxon>Sphingidae</taxon>
        <taxon>Sphinginae</taxon>
        <taxon>Sphingini</taxon>
        <taxon>Manduca</taxon>
    </lineage>
</organism>
<sequence length="167" mass="17914">MPSAESLPAANSNRMSLSSSRAFRMRSTRSICGASAASPVPSEPIVKPARGSSPSESEDSARSSVFMGRSRAASSSSSSSSSLSHTHSPVSMRCSRPDAPGCRLLALYTRVSILGPIDTSVWTRYLRSFAFLKNECLSNSGAEGRFEGSFCKHSDIIFLNVFPYALY</sequence>
<keyword evidence="3" id="KW-1185">Reference proteome</keyword>
<evidence type="ECO:0000256" key="1">
    <source>
        <dbReference type="SAM" id="MobiDB-lite"/>
    </source>
</evidence>
<dbReference type="AlphaFoldDB" id="A0A921YWQ8"/>
<dbReference type="Proteomes" id="UP000791440">
    <property type="component" value="Unassembled WGS sequence"/>
</dbReference>
<evidence type="ECO:0000313" key="2">
    <source>
        <dbReference type="EMBL" id="KAG6447029.1"/>
    </source>
</evidence>
<proteinExistence type="predicted"/>
<feature type="compositionally biased region" description="Polar residues" evidence="1">
    <location>
        <begin position="9"/>
        <end position="21"/>
    </location>
</feature>
<reference evidence="2" key="1">
    <citation type="journal article" date="2016" name="Insect Biochem. Mol. Biol.">
        <title>Multifaceted biological insights from a draft genome sequence of the tobacco hornworm moth, Manduca sexta.</title>
        <authorList>
            <person name="Kanost M.R."/>
            <person name="Arrese E.L."/>
            <person name="Cao X."/>
            <person name="Chen Y.R."/>
            <person name="Chellapilla S."/>
            <person name="Goldsmith M.R."/>
            <person name="Grosse-Wilde E."/>
            <person name="Heckel D.G."/>
            <person name="Herndon N."/>
            <person name="Jiang H."/>
            <person name="Papanicolaou A."/>
            <person name="Qu J."/>
            <person name="Soulages J.L."/>
            <person name="Vogel H."/>
            <person name="Walters J."/>
            <person name="Waterhouse R.M."/>
            <person name="Ahn S.J."/>
            <person name="Almeida F.C."/>
            <person name="An C."/>
            <person name="Aqrawi P."/>
            <person name="Bretschneider A."/>
            <person name="Bryant W.B."/>
            <person name="Bucks S."/>
            <person name="Chao H."/>
            <person name="Chevignon G."/>
            <person name="Christen J.M."/>
            <person name="Clarke D.F."/>
            <person name="Dittmer N.T."/>
            <person name="Ferguson L.C.F."/>
            <person name="Garavelou S."/>
            <person name="Gordon K.H.J."/>
            <person name="Gunaratna R.T."/>
            <person name="Han Y."/>
            <person name="Hauser F."/>
            <person name="He Y."/>
            <person name="Heidel-Fischer H."/>
            <person name="Hirsh A."/>
            <person name="Hu Y."/>
            <person name="Jiang H."/>
            <person name="Kalra D."/>
            <person name="Klinner C."/>
            <person name="Konig C."/>
            <person name="Kovar C."/>
            <person name="Kroll A.R."/>
            <person name="Kuwar S.S."/>
            <person name="Lee S.L."/>
            <person name="Lehman R."/>
            <person name="Li K."/>
            <person name="Li Z."/>
            <person name="Liang H."/>
            <person name="Lovelace S."/>
            <person name="Lu Z."/>
            <person name="Mansfield J.H."/>
            <person name="McCulloch K.J."/>
            <person name="Mathew T."/>
            <person name="Morton B."/>
            <person name="Muzny D.M."/>
            <person name="Neunemann D."/>
            <person name="Ongeri F."/>
            <person name="Pauchet Y."/>
            <person name="Pu L.L."/>
            <person name="Pyrousis I."/>
            <person name="Rao X.J."/>
            <person name="Redding A."/>
            <person name="Roesel C."/>
            <person name="Sanchez-Gracia A."/>
            <person name="Schaack S."/>
            <person name="Shukla A."/>
            <person name="Tetreau G."/>
            <person name="Wang Y."/>
            <person name="Xiong G.H."/>
            <person name="Traut W."/>
            <person name="Walsh T.K."/>
            <person name="Worley K.C."/>
            <person name="Wu D."/>
            <person name="Wu W."/>
            <person name="Wu Y.Q."/>
            <person name="Zhang X."/>
            <person name="Zou Z."/>
            <person name="Zucker H."/>
            <person name="Briscoe A.D."/>
            <person name="Burmester T."/>
            <person name="Clem R.J."/>
            <person name="Feyereisen R."/>
            <person name="Grimmelikhuijzen C.J.P."/>
            <person name="Hamodrakas S.J."/>
            <person name="Hansson B.S."/>
            <person name="Huguet E."/>
            <person name="Jermiin L.S."/>
            <person name="Lan Q."/>
            <person name="Lehman H.K."/>
            <person name="Lorenzen M."/>
            <person name="Merzendorfer H."/>
            <person name="Michalopoulos I."/>
            <person name="Morton D.B."/>
            <person name="Muthukrishnan S."/>
            <person name="Oakeshott J.G."/>
            <person name="Palmer W."/>
            <person name="Park Y."/>
            <person name="Passarelli A.L."/>
            <person name="Rozas J."/>
            <person name="Schwartz L.M."/>
            <person name="Smith W."/>
            <person name="Southgate A."/>
            <person name="Vilcinskas A."/>
            <person name="Vogt R."/>
            <person name="Wang P."/>
            <person name="Werren J."/>
            <person name="Yu X.Q."/>
            <person name="Zhou J.J."/>
            <person name="Brown S.J."/>
            <person name="Scherer S.E."/>
            <person name="Richards S."/>
            <person name="Blissard G.W."/>
        </authorList>
    </citation>
    <scope>NUCLEOTIDE SEQUENCE</scope>
</reference>